<reference evidence="1" key="1">
    <citation type="submission" date="2014-09" db="EMBL/GenBank/DDBJ databases">
        <authorList>
            <person name="Magalhaes I.L.F."/>
            <person name="Oliveira U."/>
            <person name="Santos F.R."/>
            <person name="Vidigal T.H.D.A."/>
            <person name="Brescovit A.D."/>
            <person name="Santos A.J."/>
        </authorList>
    </citation>
    <scope>NUCLEOTIDE SEQUENCE</scope>
    <source>
        <tissue evidence="1">Shoot tissue taken approximately 20 cm above the soil surface</tissue>
    </source>
</reference>
<reference evidence="1" key="2">
    <citation type="journal article" date="2015" name="Data Brief">
        <title>Shoot transcriptome of the giant reed, Arundo donax.</title>
        <authorList>
            <person name="Barrero R.A."/>
            <person name="Guerrero F.D."/>
            <person name="Moolhuijzen P."/>
            <person name="Goolsby J.A."/>
            <person name="Tidwell J."/>
            <person name="Bellgard S.E."/>
            <person name="Bellgard M.I."/>
        </authorList>
    </citation>
    <scope>NUCLEOTIDE SEQUENCE</scope>
    <source>
        <tissue evidence="1">Shoot tissue taken approximately 20 cm above the soil surface</tissue>
    </source>
</reference>
<organism evidence="1">
    <name type="scientific">Arundo donax</name>
    <name type="common">Giant reed</name>
    <name type="synonym">Donax arundinaceus</name>
    <dbReference type="NCBI Taxonomy" id="35708"/>
    <lineage>
        <taxon>Eukaryota</taxon>
        <taxon>Viridiplantae</taxon>
        <taxon>Streptophyta</taxon>
        <taxon>Embryophyta</taxon>
        <taxon>Tracheophyta</taxon>
        <taxon>Spermatophyta</taxon>
        <taxon>Magnoliopsida</taxon>
        <taxon>Liliopsida</taxon>
        <taxon>Poales</taxon>
        <taxon>Poaceae</taxon>
        <taxon>PACMAD clade</taxon>
        <taxon>Arundinoideae</taxon>
        <taxon>Arundineae</taxon>
        <taxon>Arundo</taxon>
    </lineage>
</organism>
<dbReference type="AlphaFoldDB" id="A0A0A9BR29"/>
<sequence>MLAPLALRASRSSSLLGSAAVAGRTSTAVDGRRGGEAALARCCPMMPVPRTTSMLLNMFVIFL</sequence>
<proteinExistence type="predicted"/>
<protein>
    <submittedName>
        <fullName evidence="1">Uncharacterized protein</fullName>
    </submittedName>
</protein>
<dbReference type="EMBL" id="GBRH01236128">
    <property type="protein sequence ID" value="JAD61767.1"/>
    <property type="molecule type" value="Transcribed_RNA"/>
</dbReference>
<name>A0A0A9BR29_ARUDO</name>
<evidence type="ECO:0000313" key="1">
    <source>
        <dbReference type="EMBL" id="JAD61767.1"/>
    </source>
</evidence>
<accession>A0A0A9BR29</accession>